<accession>A0A380CAS1</accession>
<proteinExistence type="predicted"/>
<organism evidence="1 2">
    <name type="scientific">Staphylococcus arlettae</name>
    <dbReference type="NCBI Taxonomy" id="29378"/>
    <lineage>
        <taxon>Bacteria</taxon>
        <taxon>Bacillati</taxon>
        <taxon>Bacillota</taxon>
        <taxon>Bacilli</taxon>
        <taxon>Bacillales</taxon>
        <taxon>Staphylococcaceae</taxon>
        <taxon>Staphylococcus</taxon>
    </lineage>
</organism>
<sequence length="146" mass="17218">MKIKTKKQLNLPQLLEWAWDNPKSSRNKRFVSENKEFPYVNQYVIFNEVGYAEIENSYCYGRNDLFTVEVEEEITEDTEIPKLMTTFEKTCLEGGIGYQRVRIDENYPIKLMLNEAEAHGEPVETLHVVNDDDTHTLIWRDGRLIE</sequence>
<name>A0A380CAS1_9STAP</name>
<dbReference type="RefSeq" id="WP_115291387.1">
    <property type="nucleotide sequence ID" value="NZ_UGZE01000001.1"/>
</dbReference>
<evidence type="ECO:0000313" key="1">
    <source>
        <dbReference type="EMBL" id="SUJ16726.1"/>
    </source>
</evidence>
<reference evidence="1 2" key="1">
    <citation type="submission" date="2018-06" db="EMBL/GenBank/DDBJ databases">
        <authorList>
            <consortium name="Pathogen Informatics"/>
            <person name="Doyle S."/>
        </authorList>
    </citation>
    <scope>NUCLEOTIDE SEQUENCE [LARGE SCALE GENOMIC DNA]</scope>
    <source>
        <strain evidence="1 2">NCTC12413</strain>
    </source>
</reference>
<dbReference type="EMBL" id="UGZE01000001">
    <property type="protein sequence ID" value="SUJ16726.1"/>
    <property type="molecule type" value="Genomic_DNA"/>
</dbReference>
<protein>
    <submittedName>
        <fullName evidence="1">Phage protein</fullName>
    </submittedName>
</protein>
<gene>
    <name evidence="1" type="ORF">NCTC12413_01067</name>
</gene>
<dbReference type="Proteomes" id="UP000254956">
    <property type="component" value="Unassembled WGS sequence"/>
</dbReference>
<evidence type="ECO:0000313" key="2">
    <source>
        <dbReference type="Proteomes" id="UP000254956"/>
    </source>
</evidence>
<dbReference type="AlphaFoldDB" id="A0A380CAS1"/>
<dbReference type="OrthoDB" id="2414282at2"/>